<name>A0A645DQ53_9ZZZZ</name>
<feature type="compositionally biased region" description="Basic and acidic residues" evidence="1">
    <location>
        <begin position="176"/>
        <end position="188"/>
    </location>
</feature>
<proteinExistence type="predicted"/>
<dbReference type="AlphaFoldDB" id="A0A645DQ53"/>
<protein>
    <submittedName>
        <fullName evidence="2">Uncharacterized protein</fullName>
    </submittedName>
</protein>
<accession>A0A645DQ53</accession>
<evidence type="ECO:0000256" key="1">
    <source>
        <dbReference type="SAM" id="MobiDB-lite"/>
    </source>
</evidence>
<feature type="compositionally biased region" description="Basic and acidic residues" evidence="1">
    <location>
        <begin position="217"/>
        <end position="231"/>
    </location>
</feature>
<comment type="caution">
    <text evidence="2">The sequence shown here is derived from an EMBL/GenBank/DDBJ whole genome shotgun (WGS) entry which is preliminary data.</text>
</comment>
<evidence type="ECO:0000313" key="2">
    <source>
        <dbReference type="EMBL" id="MPM90612.1"/>
    </source>
</evidence>
<dbReference type="EMBL" id="VSSQ01037825">
    <property type="protein sequence ID" value="MPM90612.1"/>
    <property type="molecule type" value="Genomic_DNA"/>
</dbReference>
<organism evidence="2">
    <name type="scientific">bioreactor metagenome</name>
    <dbReference type="NCBI Taxonomy" id="1076179"/>
    <lineage>
        <taxon>unclassified sequences</taxon>
        <taxon>metagenomes</taxon>
        <taxon>ecological metagenomes</taxon>
    </lineage>
</organism>
<sequence>MDAFRRSAAFCGAFVFHGRMSLRRLLSGSRRPARQKFSAGKCRRPLRRSALFREIQPPGPADRGDPARQQAAGREVDRNRADLRDLEDSRRRAGLAGFRRFVRQHGVLVSDPAGQEEIRKIQPADPGGDGAVAGIYPELSVRRTQRGGVQPGPFRVPVRDRDGFSAGGRPVGDAYAGRDGDRSKKTEGDDPAFAGLAARRSGRGDSVLRRGPSGPARLDDQFRRENKEIGT</sequence>
<feature type="region of interest" description="Disordered" evidence="1">
    <location>
        <begin position="52"/>
        <end position="85"/>
    </location>
</feature>
<reference evidence="2" key="1">
    <citation type="submission" date="2019-08" db="EMBL/GenBank/DDBJ databases">
        <authorList>
            <person name="Kucharzyk K."/>
            <person name="Murdoch R.W."/>
            <person name="Higgins S."/>
            <person name="Loffler F."/>
        </authorList>
    </citation>
    <scope>NUCLEOTIDE SEQUENCE</scope>
</reference>
<gene>
    <name evidence="2" type="ORF">SDC9_137733</name>
</gene>
<feature type="region of interest" description="Disordered" evidence="1">
    <location>
        <begin position="144"/>
        <end position="231"/>
    </location>
</feature>
<feature type="compositionally biased region" description="Basic and acidic residues" evidence="1">
    <location>
        <begin position="74"/>
        <end position="85"/>
    </location>
</feature>